<dbReference type="PANTHER" id="PTHR44051:SF8">
    <property type="entry name" value="GLUTATHIONE S-TRANSFERASE GSTA"/>
    <property type="match status" value="1"/>
</dbReference>
<comment type="similarity">
    <text evidence="1">Belongs to the GST superfamily.</text>
</comment>
<organism evidence="4 5">
    <name type="scientific">Agrobacterium larrymoorei</name>
    <dbReference type="NCBI Taxonomy" id="160699"/>
    <lineage>
        <taxon>Bacteria</taxon>
        <taxon>Pseudomonadati</taxon>
        <taxon>Pseudomonadota</taxon>
        <taxon>Alphaproteobacteria</taxon>
        <taxon>Hyphomicrobiales</taxon>
        <taxon>Rhizobiaceae</taxon>
        <taxon>Rhizobium/Agrobacterium group</taxon>
        <taxon>Agrobacterium</taxon>
    </lineage>
</organism>
<dbReference type="CDD" id="cd03046">
    <property type="entry name" value="GST_N_GTT1_like"/>
    <property type="match status" value="1"/>
</dbReference>
<name>A0AAF0HDS4_9HYPH</name>
<dbReference type="RefSeq" id="WP_137395990.1">
    <property type="nucleotide sequence ID" value="NZ_CP124735.1"/>
</dbReference>
<dbReference type="PANTHER" id="PTHR44051">
    <property type="entry name" value="GLUTATHIONE S-TRANSFERASE-RELATED"/>
    <property type="match status" value="1"/>
</dbReference>
<evidence type="ECO:0000313" key="5">
    <source>
        <dbReference type="Proteomes" id="UP000298664"/>
    </source>
</evidence>
<dbReference type="PROSITE" id="PS50405">
    <property type="entry name" value="GST_CTER"/>
    <property type="match status" value="1"/>
</dbReference>
<evidence type="ECO:0000259" key="3">
    <source>
        <dbReference type="PROSITE" id="PS50405"/>
    </source>
</evidence>
<dbReference type="SFLD" id="SFLDG01150">
    <property type="entry name" value="Main.1:_Beta-like"/>
    <property type="match status" value="1"/>
</dbReference>
<dbReference type="EMBL" id="CP124735">
    <property type="protein sequence ID" value="WHA43927.1"/>
    <property type="molecule type" value="Genomic_DNA"/>
</dbReference>
<dbReference type="InterPro" id="IPR036249">
    <property type="entry name" value="Thioredoxin-like_sf"/>
</dbReference>
<sequence>MTTLYGDVSKTRANRCSWMLNELGFTYDNRPLSFSPRDEKPLEFLAINPNGKCPTLEDDGFVLFESLAINLYLAKKYGGALGPQTLEEDALATQWSLWVATEVEKPLLLATAIRSLFEPRLPAEEELEIALRKLARPLKVLDQHLRNQPYILGSRFTVADINVASVMHLIPIADIDISQWPSLKKWLDECLSRPAAIDARSVNFHVPRPPTGRDIVAMFV</sequence>
<feature type="domain" description="GST N-terminal" evidence="2">
    <location>
        <begin position="1"/>
        <end position="81"/>
    </location>
</feature>
<dbReference type="InterPro" id="IPR036282">
    <property type="entry name" value="Glutathione-S-Trfase_C_sf"/>
</dbReference>
<keyword evidence="4" id="KW-0614">Plasmid</keyword>
<dbReference type="Proteomes" id="UP000298664">
    <property type="component" value="Plasmid pAlCFBP5477"/>
</dbReference>
<dbReference type="Gene3D" id="3.40.30.10">
    <property type="entry name" value="Glutaredoxin"/>
    <property type="match status" value="1"/>
</dbReference>
<dbReference type="SFLD" id="SFLDG00358">
    <property type="entry name" value="Main_(cytGST)"/>
    <property type="match status" value="1"/>
</dbReference>
<dbReference type="InterPro" id="IPR004046">
    <property type="entry name" value="GST_C"/>
</dbReference>
<dbReference type="AlphaFoldDB" id="A0AAF0HDS4"/>
<protein>
    <submittedName>
        <fullName evidence="4">Glutathione S-transferase family protein</fullName>
    </submittedName>
</protein>
<evidence type="ECO:0000256" key="1">
    <source>
        <dbReference type="RuleBase" id="RU003494"/>
    </source>
</evidence>
<accession>A0AAF0HDS4</accession>
<proteinExistence type="inferred from homology"/>
<dbReference type="CDD" id="cd03207">
    <property type="entry name" value="GST_C_8"/>
    <property type="match status" value="1"/>
</dbReference>
<dbReference type="SFLD" id="SFLDS00019">
    <property type="entry name" value="Glutathione_Transferase_(cytos"/>
    <property type="match status" value="1"/>
</dbReference>
<reference evidence="4" key="1">
    <citation type="submission" date="2023-05" db="EMBL/GenBank/DDBJ databases">
        <title>Complete genome sequence of Agrobacterium larrymoorei CFBP5477.</title>
        <authorList>
            <person name="Yen H.-C."/>
            <person name="Chou L."/>
            <person name="Lin Y.-C."/>
            <person name="Lai E.-M."/>
            <person name="Kuo C.-H."/>
        </authorList>
    </citation>
    <scope>NUCLEOTIDE SEQUENCE</scope>
    <source>
        <strain evidence="4">CFBP5477</strain>
        <plasmid evidence="4">pAlCFBP5477</plasmid>
    </source>
</reference>
<dbReference type="InterPro" id="IPR004045">
    <property type="entry name" value="Glutathione_S-Trfase_N"/>
</dbReference>
<dbReference type="SUPFAM" id="SSF47616">
    <property type="entry name" value="GST C-terminal domain-like"/>
    <property type="match status" value="1"/>
</dbReference>
<dbReference type="Gene3D" id="1.20.1050.10">
    <property type="match status" value="1"/>
</dbReference>
<dbReference type="InterPro" id="IPR010987">
    <property type="entry name" value="Glutathione-S-Trfase_C-like"/>
</dbReference>
<evidence type="ECO:0000313" key="4">
    <source>
        <dbReference type="EMBL" id="WHA43927.1"/>
    </source>
</evidence>
<geneLocation type="plasmid" evidence="4 5">
    <name>pAlCFBP5477</name>
</geneLocation>
<gene>
    <name evidence="4" type="ORF">CFBP5477_022680</name>
</gene>
<feature type="domain" description="GST C-terminal" evidence="3">
    <location>
        <begin position="85"/>
        <end position="213"/>
    </location>
</feature>
<evidence type="ECO:0000259" key="2">
    <source>
        <dbReference type="PROSITE" id="PS50404"/>
    </source>
</evidence>
<dbReference type="PROSITE" id="PS50404">
    <property type="entry name" value="GST_NTER"/>
    <property type="match status" value="1"/>
</dbReference>
<dbReference type="Pfam" id="PF00043">
    <property type="entry name" value="GST_C"/>
    <property type="match status" value="1"/>
</dbReference>
<dbReference type="SUPFAM" id="SSF52833">
    <property type="entry name" value="Thioredoxin-like"/>
    <property type="match status" value="1"/>
</dbReference>
<dbReference type="InterPro" id="IPR040079">
    <property type="entry name" value="Glutathione_S-Trfase"/>
</dbReference>
<dbReference type="Pfam" id="PF02798">
    <property type="entry name" value="GST_N"/>
    <property type="match status" value="1"/>
</dbReference>